<dbReference type="AlphaFoldDB" id="A0AAD4GBD0"/>
<dbReference type="Proteomes" id="UP001194468">
    <property type="component" value="Unassembled WGS sequence"/>
</dbReference>
<dbReference type="GO" id="GO:0051287">
    <property type="term" value="F:NAD binding"/>
    <property type="evidence" value="ECO:0007669"/>
    <property type="project" value="InterPro"/>
</dbReference>
<keyword evidence="6" id="KW-1185">Reference proteome</keyword>
<evidence type="ECO:0000313" key="5">
    <source>
        <dbReference type="EMBL" id="KAF8434507.1"/>
    </source>
</evidence>
<dbReference type="InterPro" id="IPR036291">
    <property type="entry name" value="NAD(P)-bd_dom_sf"/>
</dbReference>
<dbReference type="Pfam" id="PF02826">
    <property type="entry name" value="2-Hacid_dh_C"/>
    <property type="match status" value="1"/>
</dbReference>
<dbReference type="Gene3D" id="3.40.50.720">
    <property type="entry name" value="NAD(P)-binding Rossmann-like Domain"/>
    <property type="match status" value="2"/>
</dbReference>
<dbReference type="SUPFAM" id="SSF52283">
    <property type="entry name" value="Formate/glycerate dehydrogenase catalytic domain-like"/>
    <property type="match status" value="1"/>
</dbReference>
<gene>
    <name evidence="5" type="ORF">L210DRAFT_960823</name>
</gene>
<accession>A0AAD4GBD0</accession>
<dbReference type="EMBL" id="WHUW01000028">
    <property type="protein sequence ID" value="KAF8434507.1"/>
    <property type="molecule type" value="Genomic_DNA"/>
</dbReference>
<comment type="similarity">
    <text evidence="2">Belongs to the D-isomer specific 2-hydroxyacid dehydrogenase family.</text>
</comment>
<dbReference type="InterPro" id="IPR029753">
    <property type="entry name" value="D-isomer_DH_CS"/>
</dbReference>
<dbReference type="PROSITE" id="PS00671">
    <property type="entry name" value="D_2_HYDROXYACID_DH_3"/>
    <property type="match status" value="1"/>
</dbReference>
<sequence length="358" mass="38612">MAQSGSPRYKVVVCRNLGPDVMPLLESRHELELVIWPEDRACNRKWLLENIPGATGVIVMLTDKVDSELLDKAGPSLRTVSTMSVGYEHIDLKAVSKRGLKIGYTPDVLTDAVADLSVMLALMAGRNGGIGYSLVLNGGWPNFSWAPFGLCGPQLSTTVLSPTRKVGFIGFGRISQATLSRLVPFGITHCLYASNPSSPPNLQHDAELQSKYNLKAVLKVDLDELARESDVLIVLAPGGPSTYHVVNEDFLRKMKKTSVLVNTSRGTLVDSDALAKALREGWIWGAGLDVVEGEPNVPKDHPLVKEPKCVIVPHIASATLETRKHMATHAAQNLIAAILGGDMPAQVDLSAFSLIPPC</sequence>
<reference evidence="5" key="1">
    <citation type="submission" date="2019-10" db="EMBL/GenBank/DDBJ databases">
        <authorList>
            <consortium name="DOE Joint Genome Institute"/>
            <person name="Kuo A."/>
            <person name="Miyauchi S."/>
            <person name="Kiss E."/>
            <person name="Drula E."/>
            <person name="Kohler A."/>
            <person name="Sanchez-Garcia M."/>
            <person name="Andreopoulos B."/>
            <person name="Barry K.W."/>
            <person name="Bonito G."/>
            <person name="Buee M."/>
            <person name="Carver A."/>
            <person name="Chen C."/>
            <person name="Cichocki N."/>
            <person name="Clum A."/>
            <person name="Culley D."/>
            <person name="Crous P.W."/>
            <person name="Fauchery L."/>
            <person name="Girlanda M."/>
            <person name="Hayes R."/>
            <person name="Keri Z."/>
            <person name="LaButti K."/>
            <person name="Lipzen A."/>
            <person name="Lombard V."/>
            <person name="Magnuson J."/>
            <person name="Maillard F."/>
            <person name="Morin E."/>
            <person name="Murat C."/>
            <person name="Nolan M."/>
            <person name="Ohm R."/>
            <person name="Pangilinan J."/>
            <person name="Pereira M."/>
            <person name="Perotto S."/>
            <person name="Peter M."/>
            <person name="Riley R."/>
            <person name="Sitrit Y."/>
            <person name="Stielow B."/>
            <person name="Szollosi G."/>
            <person name="Zifcakova L."/>
            <person name="Stursova M."/>
            <person name="Spatafora J.W."/>
            <person name="Tedersoo L."/>
            <person name="Vaario L.-M."/>
            <person name="Yamada A."/>
            <person name="Yan M."/>
            <person name="Wang P."/>
            <person name="Xu J."/>
            <person name="Bruns T."/>
            <person name="Baldrian P."/>
            <person name="Vilgalys R."/>
            <person name="Henrissat B."/>
            <person name="Grigoriev I.V."/>
            <person name="Hibbett D."/>
            <person name="Nagy L.G."/>
            <person name="Martin F.M."/>
        </authorList>
    </citation>
    <scope>NUCLEOTIDE SEQUENCE</scope>
    <source>
        <strain evidence="5">BED1</strain>
    </source>
</reference>
<dbReference type="PANTHER" id="PTHR10996:SF277">
    <property type="entry name" value="GLYOXYLATE REDUCTASE_HYDROXYPYRUVATE REDUCTASE"/>
    <property type="match status" value="1"/>
</dbReference>
<dbReference type="GO" id="GO:0030267">
    <property type="term" value="F:glyoxylate reductase (NADPH) activity"/>
    <property type="evidence" value="ECO:0007669"/>
    <property type="project" value="TreeGrafter"/>
</dbReference>
<dbReference type="CDD" id="cd05301">
    <property type="entry name" value="GDH"/>
    <property type="match status" value="1"/>
</dbReference>
<dbReference type="InterPro" id="IPR006139">
    <property type="entry name" value="D-isomer_2_OHA_DH_cat_dom"/>
</dbReference>
<protein>
    <recommendedName>
        <fullName evidence="7">Glyoxylate reductase</fullName>
    </recommendedName>
</protein>
<evidence type="ECO:0000256" key="2">
    <source>
        <dbReference type="RuleBase" id="RU003719"/>
    </source>
</evidence>
<evidence type="ECO:0000259" key="4">
    <source>
        <dbReference type="Pfam" id="PF02826"/>
    </source>
</evidence>
<dbReference type="GO" id="GO:0016618">
    <property type="term" value="F:hydroxypyruvate reductase [NAD(P)H] activity"/>
    <property type="evidence" value="ECO:0007669"/>
    <property type="project" value="TreeGrafter"/>
</dbReference>
<dbReference type="InterPro" id="IPR006140">
    <property type="entry name" value="D-isomer_DH_NAD-bd"/>
</dbReference>
<dbReference type="SUPFAM" id="SSF51735">
    <property type="entry name" value="NAD(P)-binding Rossmann-fold domains"/>
    <property type="match status" value="1"/>
</dbReference>
<evidence type="ECO:0008006" key="7">
    <source>
        <dbReference type="Google" id="ProtNLM"/>
    </source>
</evidence>
<keyword evidence="1 2" id="KW-0560">Oxidoreductase</keyword>
<organism evidence="5 6">
    <name type="scientific">Boletus edulis BED1</name>
    <dbReference type="NCBI Taxonomy" id="1328754"/>
    <lineage>
        <taxon>Eukaryota</taxon>
        <taxon>Fungi</taxon>
        <taxon>Dikarya</taxon>
        <taxon>Basidiomycota</taxon>
        <taxon>Agaricomycotina</taxon>
        <taxon>Agaricomycetes</taxon>
        <taxon>Agaricomycetidae</taxon>
        <taxon>Boletales</taxon>
        <taxon>Boletineae</taxon>
        <taxon>Boletaceae</taxon>
        <taxon>Boletoideae</taxon>
        <taxon>Boletus</taxon>
    </lineage>
</organism>
<reference evidence="5" key="2">
    <citation type="journal article" date="2020" name="Nat. Commun.">
        <title>Large-scale genome sequencing of mycorrhizal fungi provides insights into the early evolution of symbiotic traits.</title>
        <authorList>
            <person name="Miyauchi S."/>
            <person name="Kiss E."/>
            <person name="Kuo A."/>
            <person name="Drula E."/>
            <person name="Kohler A."/>
            <person name="Sanchez-Garcia M."/>
            <person name="Morin E."/>
            <person name="Andreopoulos B."/>
            <person name="Barry K.W."/>
            <person name="Bonito G."/>
            <person name="Buee M."/>
            <person name="Carver A."/>
            <person name="Chen C."/>
            <person name="Cichocki N."/>
            <person name="Clum A."/>
            <person name="Culley D."/>
            <person name="Crous P.W."/>
            <person name="Fauchery L."/>
            <person name="Girlanda M."/>
            <person name="Hayes R.D."/>
            <person name="Keri Z."/>
            <person name="LaButti K."/>
            <person name="Lipzen A."/>
            <person name="Lombard V."/>
            <person name="Magnuson J."/>
            <person name="Maillard F."/>
            <person name="Murat C."/>
            <person name="Nolan M."/>
            <person name="Ohm R.A."/>
            <person name="Pangilinan J."/>
            <person name="Pereira M.F."/>
            <person name="Perotto S."/>
            <person name="Peter M."/>
            <person name="Pfister S."/>
            <person name="Riley R."/>
            <person name="Sitrit Y."/>
            <person name="Stielow J.B."/>
            <person name="Szollosi G."/>
            <person name="Zifcakova L."/>
            <person name="Stursova M."/>
            <person name="Spatafora J.W."/>
            <person name="Tedersoo L."/>
            <person name="Vaario L.M."/>
            <person name="Yamada A."/>
            <person name="Yan M."/>
            <person name="Wang P."/>
            <person name="Xu J."/>
            <person name="Bruns T."/>
            <person name="Baldrian P."/>
            <person name="Vilgalys R."/>
            <person name="Dunand C."/>
            <person name="Henrissat B."/>
            <person name="Grigoriev I.V."/>
            <person name="Hibbett D."/>
            <person name="Nagy L.G."/>
            <person name="Martin F.M."/>
        </authorList>
    </citation>
    <scope>NUCLEOTIDE SEQUENCE</scope>
    <source>
        <strain evidence="5">BED1</strain>
    </source>
</reference>
<dbReference type="InterPro" id="IPR050223">
    <property type="entry name" value="D-isomer_2-hydroxyacid_DH"/>
</dbReference>
<comment type="caution">
    <text evidence="5">The sequence shown here is derived from an EMBL/GenBank/DDBJ whole genome shotgun (WGS) entry which is preliminary data.</text>
</comment>
<dbReference type="PANTHER" id="PTHR10996">
    <property type="entry name" value="2-HYDROXYACID DEHYDROGENASE-RELATED"/>
    <property type="match status" value="1"/>
</dbReference>
<feature type="domain" description="D-isomer specific 2-hydroxyacid dehydrogenase NAD-binding" evidence="4">
    <location>
        <begin position="162"/>
        <end position="316"/>
    </location>
</feature>
<proteinExistence type="inferred from homology"/>
<evidence type="ECO:0000259" key="3">
    <source>
        <dbReference type="Pfam" id="PF00389"/>
    </source>
</evidence>
<evidence type="ECO:0000313" key="6">
    <source>
        <dbReference type="Proteomes" id="UP001194468"/>
    </source>
</evidence>
<feature type="domain" description="D-isomer specific 2-hydroxyacid dehydrogenase catalytic" evidence="3">
    <location>
        <begin position="11"/>
        <end position="347"/>
    </location>
</feature>
<evidence type="ECO:0000256" key="1">
    <source>
        <dbReference type="ARBA" id="ARBA00023002"/>
    </source>
</evidence>
<name>A0AAD4GBD0_BOLED</name>
<dbReference type="Pfam" id="PF00389">
    <property type="entry name" value="2-Hacid_dh"/>
    <property type="match status" value="1"/>
</dbReference>
<dbReference type="GO" id="GO:0005829">
    <property type="term" value="C:cytosol"/>
    <property type="evidence" value="ECO:0007669"/>
    <property type="project" value="TreeGrafter"/>
</dbReference>